<evidence type="ECO:0000256" key="1">
    <source>
        <dbReference type="SAM" id="MobiDB-lite"/>
    </source>
</evidence>
<dbReference type="SUPFAM" id="SSF55961">
    <property type="entry name" value="Bet v1-like"/>
    <property type="match status" value="1"/>
</dbReference>
<proteinExistence type="predicted"/>
<feature type="region of interest" description="Disordered" evidence="1">
    <location>
        <begin position="139"/>
        <end position="175"/>
    </location>
</feature>
<evidence type="ECO:0000313" key="3">
    <source>
        <dbReference type="Proteomes" id="UP000295096"/>
    </source>
</evidence>
<dbReference type="InterPro" id="IPR023393">
    <property type="entry name" value="START-like_dom_sf"/>
</dbReference>
<organism evidence="2 3">
    <name type="scientific">Dankookia rubra</name>
    <dbReference type="NCBI Taxonomy" id="1442381"/>
    <lineage>
        <taxon>Bacteria</taxon>
        <taxon>Pseudomonadati</taxon>
        <taxon>Pseudomonadota</taxon>
        <taxon>Alphaproteobacteria</taxon>
        <taxon>Acetobacterales</taxon>
        <taxon>Roseomonadaceae</taxon>
        <taxon>Dankookia</taxon>
    </lineage>
</organism>
<name>A0A4R5QH49_9PROT</name>
<dbReference type="AlphaFoldDB" id="A0A4R5QH49"/>
<dbReference type="RefSeq" id="WP_133289426.1">
    <property type="nucleotide sequence ID" value="NZ_SMSJ01000017.1"/>
</dbReference>
<dbReference type="Gene3D" id="3.30.530.20">
    <property type="match status" value="1"/>
</dbReference>
<comment type="caution">
    <text evidence="2">The sequence shown here is derived from an EMBL/GenBank/DDBJ whole genome shotgun (WGS) entry which is preliminary data.</text>
</comment>
<accession>A0A4R5QH49</accession>
<dbReference type="OrthoDB" id="9797595at2"/>
<dbReference type="EMBL" id="SMSJ01000017">
    <property type="protein sequence ID" value="TDH61847.1"/>
    <property type="molecule type" value="Genomic_DNA"/>
</dbReference>
<gene>
    <name evidence="2" type="ORF">E2C06_15065</name>
</gene>
<dbReference type="InterPro" id="IPR019587">
    <property type="entry name" value="Polyketide_cyclase/dehydratase"/>
</dbReference>
<dbReference type="Pfam" id="PF10604">
    <property type="entry name" value="Polyketide_cyc2"/>
    <property type="match status" value="1"/>
</dbReference>
<reference evidence="2 3" key="1">
    <citation type="journal article" date="2016" name="J. Microbiol.">
        <title>Dankookia rubra gen. nov., sp. nov., an alphaproteobacterium isolated from sediment of a shallow stream.</title>
        <authorList>
            <person name="Kim W.H."/>
            <person name="Kim D.H."/>
            <person name="Kang K."/>
            <person name="Ahn T.Y."/>
        </authorList>
    </citation>
    <scope>NUCLEOTIDE SEQUENCE [LARGE SCALE GENOMIC DNA]</scope>
    <source>
        <strain evidence="2 3">JCM30602</strain>
    </source>
</reference>
<dbReference type="Proteomes" id="UP000295096">
    <property type="component" value="Unassembled WGS sequence"/>
</dbReference>
<sequence>MGDYTGRIEIGRPPAEVFAFLADLRNMPRYLPTVTRVGPQGHHDQHDDVAVEGEADGHQYRNDGWVKAEPEARRMRWGSHTMQDYGGSLSVTEATGGSAVELKLSLTPKPEVAERMQREHGNVDHGMRLAVERTLGSIKTACEKGPAGQEGDGSSADDLHDSRPFGSSATLNPDI</sequence>
<protein>
    <submittedName>
        <fullName evidence="2">SRPBCC family protein</fullName>
    </submittedName>
</protein>
<feature type="compositionally biased region" description="Polar residues" evidence="1">
    <location>
        <begin position="165"/>
        <end position="175"/>
    </location>
</feature>
<keyword evidence="3" id="KW-1185">Reference proteome</keyword>
<evidence type="ECO:0000313" key="2">
    <source>
        <dbReference type="EMBL" id="TDH61847.1"/>
    </source>
</evidence>